<dbReference type="InterPro" id="IPR057623">
    <property type="entry name" value="PUB12-19-like_N"/>
</dbReference>
<keyword evidence="5" id="KW-0808">Transferase</keyword>
<dbReference type="InterPro" id="IPR013083">
    <property type="entry name" value="Znf_RING/FYVE/PHD"/>
</dbReference>
<comment type="function">
    <text evidence="2">Functions as an E3 ubiquitin ligase.</text>
</comment>
<evidence type="ECO:0000256" key="4">
    <source>
        <dbReference type="ARBA" id="ARBA00012483"/>
    </source>
</evidence>
<dbReference type="CDD" id="cd21037">
    <property type="entry name" value="MLKL_NTD"/>
    <property type="match status" value="1"/>
</dbReference>
<dbReference type="SMART" id="SM00185">
    <property type="entry name" value="ARM"/>
    <property type="match status" value="5"/>
</dbReference>
<evidence type="ECO:0000256" key="1">
    <source>
        <dbReference type="ARBA" id="ARBA00000900"/>
    </source>
</evidence>
<protein>
    <recommendedName>
        <fullName evidence="8">U-box domain-containing protein 12</fullName>
        <ecNumber evidence="4">2.3.2.27</ecNumber>
    </recommendedName>
    <alternativeName>
        <fullName evidence="9">Plant U-box protein 12</fullName>
    </alternativeName>
    <alternativeName>
        <fullName evidence="10">RING-type E3 ubiquitin transferase PUB12</fullName>
    </alternativeName>
</protein>
<dbReference type="Pfam" id="PF25368">
    <property type="entry name" value="PUB10_N"/>
    <property type="match status" value="1"/>
</dbReference>
<comment type="pathway">
    <text evidence="3">Protein modification; protein ubiquitination.</text>
</comment>
<evidence type="ECO:0000313" key="14">
    <source>
        <dbReference type="EMBL" id="KAK4798592.1"/>
    </source>
</evidence>
<evidence type="ECO:0000256" key="11">
    <source>
        <dbReference type="PROSITE-ProRule" id="PRU00259"/>
    </source>
</evidence>
<dbReference type="InterPro" id="IPR036537">
    <property type="entry name" value="Adaptor_Cbl_N_dom_sf"/>
</dbReference>
<sequence>MDITVEERSESTGGTPSSSPKTGGRERVKELIEAIDGIGSYGGYRKTHRKECLSLVRRLKLLIPLLDEIGELHRDGVPGDAPGSSLVDLERALVSARELLKQCSCGSKIYLALENEAVMSRFHAVYDKLNRALDEFPYDKLGISDEVKEQVELMRMQLKRVKRRTDTLDIELAMDLMVILSQKDDGDDDRSADNAIIERLASKLELCSIRDLRAETLAVRKLMVKRKGHSAENVQQIVWLLRKLKQIVGSGDCDDTASAGYPHKALQKCQSLQVPHEFRCPISLEIMTDPVIVASGQTYERESITRWLDSDHRTCPKTGQVLEHLSLAPNYALRNLILQWCDKNGIDLPNKEEAARPPSPHNGSGSQELVDRISILVHDLSSPLSDSVREAVVKLRVLSKENPENRMLIANGGAIPRLVRLLSATDRNIQEHAVTALLNLSLNESNKRMIVREGAIPPMIRILREGTEEARENTAAALFSISILDENKVLIGASNGIPPLVELLKKGTPRGKKDAATAIFNLSLHQANKGRAVAAGVVGPLIELAEDKGSGMVDEALSILRLLASHPDGRDQIGRLPVIKTLVEIVREGTAKNKECAAAVLLELGMDSSAALLAALQFGVYEHLVELTRRGTSRAQRKATSLLKHMSKCEHIP</sequence>
<dbReference type="Gene3D" id="3.30.40.10">
    <property type="entry name" value="Zinc/RING finger domain, C3HC4 (zinc finger)"/>
    <property type="match status" value="1"/>
</dbReference>
<dbReference type="GO" id="GO:0070696">
    <property type="term" value="F:transmembrane receptor protein serine/threonine kinase binding"/>
    <property type="evidence" value="ECO:0007669"/>
    <property type="project" value="UniProtKB-ARBA"/>
</dbReference>
<organism evidence="14 15">
    <name type="scientific">Trapa natans</name>
    <name type="common">Water chestnut</name>
    <dbReference type="NCBI Taxonomy" id="22666"/>
    <lineage>
        <taxon>Eukaryota</taxon>
        <taxon>Viridiplantae</taxon>
        <taxon>Streptophyta</taxon>
        <taxon>Embryophyta</taxon>
        <taxon>Tracheophyta</taxon>
        <taxon>Spermatophyta</taxon>
        <taxon>Magnoliopsida</taxon>
        <taxon>eudicotyledons</taxon>
        <taxon>Gunneridae</taxon>
        <taxon>Pentapetalae</taxon>
        <taxon>rosids</taxon>
        <taxon>malvids</taxon>
        <taxon>Myrtales</taxon>
        <taxon>Lythraceae</taxon>
        <taxon>Trapa</taxon>
    </lineage>
</organism>
<dbReference type="CDD" id="cd16664">
    <property type="entry name" value="RING-Ubox_PUB"/>
    <property type="match status" value="1"/>
</dbReference>
<dbReference type="InterPro" id="IPR003613">
    <property type="entry name" value="Ubox_domain"/>
</dbReference>
<evidence type="ECO:0000256" key="8">
    <source>
        <dbReference type="ARBA" id="ARBA00074389"/>
    </source>
</evidence>
<dbReference type="Proteomes" id="UP001346149">
    <property type="component" value="Unassembled WGS sequence"/>
</dbReference>
<dbReference type="Gene3D" id="1.20.930.20">
    <property type="entry name" value="Adaptor protein Cbl, N-terminal domain"/>
    <property type="match status" value="1"/>
</dbReference>
<feature type="domain" description="U-box" evidence="13">
    <location>
        <begin position="273"/>
        <end position="347"/>
    </location>
</feature>
<dbReference type="PANTHER" id="PTHR23315:SF49">
    <property type="entry name" value="RING-TYPE E3 UBIQUITIN TRANSFERASE"/>
    <property type="match status" value="1"/>
</dbReference>
<dbReference type="SUPFAM" id="SSF48371">
    <property type="entry name" value="ARM repeat"/>
    <property type="match status" value="1"/>
</dbReference>
<evidence type="ECO:0000259" key="13">
    <source>
        <dbReference type="PROSITE" id="PS51698"/>
    </source>
</evidence>
<accession>A0AAN7MGR0</accession>
<comment type="caution">
    <text evidence="14">The sequence shown here is derived from an EMBL/GenBank/DDBJ whole genome shotgun (WGS) entry which is preliminary data.</text>
</comment>
<keyword evidence="6" id="KW-0677">Repeat</keyword>
<evidence type="ECO:0000313" key="15">
    <source>
        <dbReference type="Proteomes" id="UP001346149"/>
    </source>
</evidence>
<feature type="compositionally biased region" description="Low complexity" evidence="12">
    <location>
        <begin position="11"/>
        <end position="22"/>
    </location>
</feature>
<dbReference type="Gene3D" id="1.25.10.10">
    <property type="entry name" value="Leucine-rich Repeat Variant"/>
    <property type="match status" value="2"/>
</dbReference>
<dbReference type="EC" id="2.3.2.27" evidence="4"/>
<evidence type="ECO:0000256" key="5">
    <source>
        <dbReference type="ARBA" id="ARBA00022679"/>
    </source>
</evidence>
<dbReference type="InterPro" id="IPR011989">
    <property type="entry name" value="ARM-like"/>
</dbReference>
<dbReference type="InterPro" id="IPR059179">
    <property type="entry name" value="MLKL-like_MCAfunc"/>
</dbReference>
<keyword evidence="7" id="KW-0833">Ubl conjugation pathway</keyword>
<dbReference type="PANTHER" id="PTHR23315">
    <property type="entry name" value="U BOX DOMAIN-CONTAINING"/>
    <property type="match status" value="1"/>
</dbReference>
<dbReference type="SUPFAM" id="SSF57850">
    <property type="entry name" value="RING/U-box"/>
    <property type="match status" value="1"/>
</dbReference>
<feature type="repeat" description="ARM" evidence="11">
    <location>
        <begin position="495"/>
        <end position="537"/>
    </location>
</feature>
<evidence type="ECO:0000256" key="7">
    <source>
        <dbReference type="ARBA" id="ARBA00022786"/>
    </source>
</evidence>
<evidence type="ECO:0000256" key="2">
    <source>
        <dbReference type="ARBA" id="ARBA00003861"/>
    </source>
</evidence>
<feature type="region of interest" description="Disordered" evidence="12">
    <location>
        <begin position="1"/>
        <end position="25"/>
    </location>
</feature>
<keyword evidence="15" id="KW-1185">Reference proteome</keyword>
<dbReference type="InterPro" id="IPR000225">
    <property type="entry name" value="Armadillo"/>
</dbReference>
<comment type="catalytic activity">
    <reaction evidence="1">
        <text>S-ubiquitinyl-[E2 ubiquitin-conjugating enzyme]-L-cysteine + [acceptor protein]-L-lysine = [E2 ubiquitin-conjugating enzyme]-L-cysteine + N(6)-ubiquitinyl-[acceptor protein]-L-lysine.</text>
        <dbReference type="EC" id="2.3.2.27"/>
    </reaction>
</comment>
<dbReference type="GO" id="GO:0061630">
    <property type="term" value="F:ubiquitin protein ligase activity"/>
    <property type="evidence" value="ECO:0007669"/>
    <property type="project" value="UniProtKB-EC"/>
</dbReference>
<dbReference type="Pfam" id="PF04564">
    <property type="entry name" value="U-box"/>
    <property type="match status" value="1"/>
</dbReference>
<dbReference type="FunFam" id="3.30.40.10:FF:000114">
    <property type="entry name" value="RING-type E3 ubiquitin transferase"/>
    <property type="match status" value="1"/>
</dbReference>
<dbReference type="PROSITE" id="PS51698">
    <property type="entry name" value="U_BOX"/>
    <property type="match status" value="1"/>
</dbReference>
<evidence type="ECO:0000256" key="6">
    <source>
        <dbReference type="ARBA" id="ARBA00022737"/>
    </source>
</evidence>
<feature type="repeat" description="ARM" evidence="11">
    <location>
        <begin position="413"/>
        <end position="455"/>
    </location>
</feature>
<name>A0AAN7MGR0_TRANT</name>
<dbReference type="GO" id="GO:0016567">
    <property type="term" value="P:protein ubiquitination"/>
    <property type="evidence" value="ECO:0007669"/>
    <property type="project" value="InterPro"/>
</dbReference>
<dbReference type="InterPro" id="IPR058678">
    <property type="entry name" value="ARM_PUB"/>
</dbReference>
<reference evidence="14 15" key="1">
    <citation type="journal article" date="2023" name="Hortic Res">
        <title>Pangenome of water caltrop reveals structural variations and asymmetric subgenome divergence after allopolyploidization.</title>
        <authorList>
            <person name="Zhang X."/>
            <person name="Chen Y."/>
            <person name="Wang L."/>
            <person name="Yuan Y."/>
            <person name="Fang M."/>
            <person name="Shi L."/>
            <person name="Lu R."/>
            <person name="Comes H.P."/>
            <person name="Ma Y."/>
            <person name="Chen Y."/>
            <person name="Huang G."/>
            <person name="Zhou Y."/>
            <person name="Zheng Z."/>
            <person name="Qiu Y."/>
        </authorList>
    </citation>
    <scope>NUCLEOTIDE SEQUENCE [LARGE SCALE GENOMIC DNA]</scope>
    <source>
        <strain evidence="14">F231</strain>
    </source>
</reference>
<evidence type="ECO:0000256" key="3">
    <source>
        <dbReference type="ARBA" id="ARBA00004906"/>
    </source>
</evidence>
<dbReference type="AlphaFoldDB" id="A0AAN7MGR0"/>
<dbReference type="SMART" id="SM00504">
    <property type="entry name" value="Ubox"/>
    <property type="match status" value="1"/>
</dbReference>
<proteinExistence type="predicted"/>
<evidence type="ECO:0000256" key="9">
    <source>
        <dbReference type="ARBA" id="ARBA00075465"/>
    </source>
</evidence>
<evidence type="ECO:0000256" key="10">
    <source>
        <dbReference type="ARBA" id="ARBA00076227"/>
    </source>
</evidence>
<dbReference type="FunFam" id="1.25.10.10:FF:000082">
    <property type="entry name" value="RING-type E3 ubiquitin transferase"/>
    <property type="match status" value="1"/>
</dbReference>
<feature type="compositionally biased region" description="Basic and acidic residues" evidence="12">
    <location>
        <begin position="1"/>
        <end position="10"/>
    </location>
</feature>
<dbReference type="InterPro" id="IPR016024">
    <property type="entry name" value="ARM-type_fold"/>
</dbReference>
<feature type="repeat" description="ARM" evidence="11">
    <location>
        <begin position="454"/>
        <end position="496"/>
    </location>
</feature>
<dbReference type="InterPro" id="IPR045210">
    <property type="entry name" value="RING-Ubox_PUB"/>
</dbReference>
<dbReference type="Pfam" id="PF25598">
    <property type="entry name" value="ARM_PUB"/>
    <property type="match status" value="1"/>
</dbReference>
<dbReference type="GO" id="GO:0007166">
    <property type="term" value="P:cell surface receptor signaling pathway"/>
    <property type="evidence" value="ECO:0007669"/>
    <property type="project" value="InterPro"/>
</dbReference>
<gene>
    <name evidence="14" type="ORF">SAY86_030918</name>
</gene>
<evidence type="ECO:0000256" key="12">
    <source>
        <dbReference type="SAM" id="MobiDB-lite"/>
    </source>
</evidence>
<dbReference type="FunFam" id="1.20.930.20:FF:000002">
    <property type="entry name" value="RING-type E3 ubiquitin transferase"/>
    <property type="match status" value="1"/>
</dbReference>
<dbReference type="PROSITE" id="PS50176">
    <property type="entry name" value="ARM_REPEAT"/>
    <property type="match status" value="3"/>
</dbReference>
<dbReference type="EMBL" id="JAXQNO010000005">
    <property type="protein sequence ID" value="KAK4798592.1"/>
    <property type="molecule type" value="Genomic_DNA"/>
</dbReference>